<name>A0A1S6HTJ9_9GAMM</name>
<protein>
    <submittedName>
        <fullName evidence="4">Nucleoside-diphosphate-sugar epimerase</fullName>
    </submittedName>
</protein>
<dbReference type="InterPro" id="IPR036291">
    <property type="entry name" value="NAD(P)-bd_dom_sf"/>
</dbReference>
<dbReference type="Proteomes" id="UP000189545">
    <property type="component" value="Chromosome"/>
</dbReference>
<feature type="domain" description="NAD-dependent epimerase/dehydratase" evidence="3">
    <location>
        <begin position="3"/>
        <end position="218"/>
    </location>
</feature>
<proteinExistence type="inferred from homology"/>
<evidence type="ECO:0000313" key="5">
    <source>
        <dbReference type="Proteomes" id="UP000189545"/>
    </source>
</evidence>
<dbReference type="Gene3D" id="3.40.50.720">
    <property type="entry name" value="NAD(P)-binding Rossmann-like Domain"/>
    <property type="match status" value="1"/>
</dbReference>
<reference evidence="4 5" key="1">
    <citation type="submission" date="2016-03" db="EMBL/GenBank/DDBJ databases">
        <title>Complete genome sequence of Shewanella psychrophila WP2, a deep sea bacterium isolated from west Pacific sediment.</title>
        <authorList>
            <person name="Xu G."/>
            <person name="Jian H."/>
        </authorList>
    </citation>
    <scope>NUCLEOTIDE SEQUENCE [LARGE SCALE GENOMIC DNA]</scope>
    <source>
        <strain evidence="4 5">WP2</strain>
    </source>
</reference>
<comment type="similarity">
    <text evidence="2">Belongs to the NAD(P)-dependent epimerase/dehydratase family.</text>
</comment>
<dbReference type="KEGG" id="spsw:Sps_03721"/>
<gene>
    <name evidence="4" type="ORF">Sps_03721</name>
</gene>
<evidence type="ECO:0000256" key="2">
    <source>
        <dbReference type="ARBA" id="ARBA00007637"/>
    </source>
</evidence>
<dbReference type="CDD" id="cd08946">
    <property type="entry name" value="SDR_e"/>
    <property type="match status" value="1"/>
</dbReference>
<evidence type="ECO:0000313" key="4">
    <source>
        <dbReference type="EMBL" id="AQS38839.1"/>
    </source>
</evidence>
<dbReference type="InterPro" id="IPR001509">
    <property type="entry name" value="Epimerase_deHydtase"/>
</dbReference>
<dbReference type="Pfam" id="PF01370">
    <property type="entry name" value="Epimerase"/>
    <property type="match status" value="1"/>
</dbReference>
<organism evidence="4 5">
    <name type="scientific">Shewanella psychrophila</name>
    <dbReference type="NCBI Taxonomy" id="225848"/>
    <lineage>
        <taxon>Bacteria</taxon>
        <taxon>Pseudomonadati</taxon>
        <taxon>Pseudomonadota</taxon>
        <taxon>Gammaproteobacteria</taxon>
        <taxon>Alteromonadales</taxon>
        <taxon>Shewanellaceae</taxon>
        <taxon>Shewanella</taxon>
    </lineage>
</organism>
<dbReference type="OrthoDB" id="9801056at2"/>
<sequence length="309" mass="35227">MDVLITGGLGNLGLWITKHYLSLGHKVCVLGRSEKVVIVHPNYHFLKADITSLMQIESVIDEYFDLCIHAASYNEHFKSGYSKDALLINSLGTEYLCQALSINGVGKLIYFSTFHVYGLSEGEITERTEVEPKNDYGLTHYFAEKYIEKHSRTNGLNYLIFRLTNSYGCPADDQTDKWYLIFNDFCRQAVENNNIKLTSNGKGKRDFIWMGDVVDIISKEQYEKLPLNSIYNLSSGAIYSLRELASYVQDAYYEFSGNKIDVTFNEDDFSSANNLMVSNSKLTSFVDFEFKNKFSKEALSIFTLLGNKK</sequence>
<dbReference type="STRING" id="225848.Sps_03721"/>
<evidence type="ECO:0000259" key="3">
    <source>
        <dbReference type="Pfam" id="PF01370"/>
    </source>
</evidence>
<dbReference type="RefSeq" id="WP_077753817.1">
    <property type="nucleotide sequence ID" value="NZ_CP014782.1"/>
</dbReference>
<dbReference type="EMBL" id="CP014782">
    <property type="protein sequence ID" value="AQS38839.1"/>
    <property type="molecule type" value="Genomic_DNA"/>
</dbReference>
<accession>A0A1S6HTJ9</accession>
<evidence type="ECO:0000256" key="1">
    <source>
        <dbReference type="ARBA" id="ARBA00005125"/>
    </source>
</evidence>
<dbReference type="AlphaFoldDB" id="A0A1S6HTJ9"/>
<keyword evidence="5" id="KW-1185">Reference proteome</keyword>
<dbReference type="PANTHER" id="PTHR43000">
    <property type="entry name" value="DTDP-D-GLUCOSE 4,6-DEHYDRATASE-RELATED"/>
    <property type="match status" value="1"/>
</dbReference>
<dbReference type="SUPFAM" id="SSF51735">
    <property type="entry name" value="NAD(P)-binding Rossmann-fold domains"/>
    <property type="match status" value="1"/>
</dbReference>
<comment type="pathway">
    <text evidence="1">Bacterial outer membrane biogenesis; LPS O-antigen biosynthesis.</text>
</comment>